<evidence type="ECO:0000313" key="1">
    <source>
        <dbReference type="EMBL" id="VFS19494.1"/>
    </source>
</evidence>
<protein>
    <submittedName>
        <fullName evidence="1">Uncharacterized protein</fullName>
    </submittedName>
</protein>
<sequence>MAFAHGIIRLYYRIESYRFWKKEPACAAVGDMIAFGIVAKSFGDRIVTGPRIHTVFKTNGIGQRIRLV</sequence>
<evidence type="ECO:0000313" key="2">
    <source>
        <dbReference type="Proteomes" id="UP000351155"/>
    </source>
</evidence>
<reference evidence="1 2" key="1">
    <citation type="submission" date="2019-03" db="EMBL/GenBank/DDBJ databases">
        <authorList>
            <consortium name="Pathogen Informatics"/>
        </authorList>
    </citation>
    <scope>NUCLEOTIDE SEQUENCE [LARGE SCALE GENOMIC DNA]</scope>
    <source>
        <strain evidence="1 2">NCTC12126</strain>
    </source>
</reference>
<proteinExistence type="predicted"/>
<organism evidence="1 2">
    <name type="scientific">Enterobacter cancerogenus</name>
    <dbReference type="NCBI Taxonomy" id="69218"/>
    <lineage>
        <taxon>Bacteria</taxon>
        <taxon>Pseudomonadati</taxon>
        <taxon>Pseudomonadota</taxon>
        <taxon>Gammaproteobacteria</taxon>
        <taxon>Enterobacterales</taxon>
        <taxon>Enterobacteriaceae</taxon>
        <taxon>Enterobacter</taxon>
        <taxon>Enterobacter cloacae complex</taxon>
    </lineage>
</organism>
<accession>A0A484X772</accession>
<dbReference type="Proteomes" id="UP000351155">
    <property type="component" value="Unassembled WGS sequence"/>
</dbReference>
<dbReference type="EMBL" id="CAADIW010000008">
    <property type="protein sequence ID" value="VFS19494.1"/>
    <property type="molecule type" value="Genomic_DNA"/>
</dbReference>
<name>A0A484X772_9ENTR</name>
<dbReference type="AlphaFoldDB" id="A0A484X772"/>
<gene>
    <name evidence="1" type="ORF">NCTC12126_01632</name>
</gene>